<dbReference type="PANTHER" id="PTHR33602:SF1">
    <property type="entry name" value="REGULATORY PROTEIN RECX FAMILY PROTEIN"/>
    <property type="match status" value="1"/>
</dbReference>
<evidence type="ECO:0000313" key="7">
    <source>
        <dbReference type="EMBL" id="SVB31988.1"/>
    </source>
</evidence>
<comment type="subcellular location">
    <subcellularLocation>
        <location evidence="1">Cytoplasm</location>
    </subcellularLocation>
</comment>
<protein>
    <recommendedName>
        <fullName evidence="3">Regulatory protein RecX</fullName>
    </recommendedName>
</protein>
<name>A0A382D0K6_9ZZZZ</name>
<dbReference type="InterPro" id="IPR036388">
    <property type="entry name" value="WH-like_DNA-bd_sf"/>
</dbReference>
<dbReference type="Pfam" id="PF02631">
    <property type="entry name" value="RecX_HTH2"/>
    <property type="match status" value="1"/>
</dbReference>
<feature type="domain" description="RecX third three-helical" evidence="6">
    <location>
        <begin position="88"/>
        <end position="130"/>
    </location>
</feature>
<dbReference type="EMBL" id="UINC01037065">
    <property type="protein sequence ID" value="SVB31988.1"/>
    <property type="molecule type" value="Genomic_DNA"/>
</dbReference>
<dbReference type="AlphaFoldDB" id="A0A382D0K6"/>
<evidence type="ECO:0000256" key="2">
    <source>
        <dbReference type="ARBA" id="ARBA00009695"/>
    </source>
</evidence>
<accession>A0A382D0K6</accession>
<dbReference type="Gene3D" id="1.10.10.10">
    <property type="entry name" value="Winged helix-like DNA-binding domain superfamily/Winged helix DNA-binding domain"/>
    <property type="match status" value="3"/>
</dbReference>
<organism evidence="7">
    <name type="scientific">marine metagenome</name>
    <dbReference type="NCBI Taxonomy" id="408172"/>
    <lineage>
        <taxon>unclassified sequences</taxon>
        <taxon>metagenomes</taxon>
        <taxon>ecological metagenomes</taxon>
    </lineage>
</organism>
<sequence>MARREHSRQELAYKLARGCEDQALIGELLDKLSSEGLQSDERFTESFVSHRIDSGKGPMKIHQELRERGIEKTVIQQYLGSCSIDWLSHAETARIKKFGDSIPADCAEKSKQLRFLLNRGFSSQLISQLLS</sequence>
<evidence type="ECO:0000256" key="3">
    <source>
        <dbReference type="ARBA" id="ARBA00018111"/>
    </source>
</evidence>
<proteinExistence type="inferred from homology"/>
<comment type="similarity">
    <text evidence="2">Belongs to the RecX family.</text>
</comment>
<evidence type="ECO:0000259" key="5">
    <source>
        <dbReference type="Pfam" id="PF02631"/>
    </source>
</evidence>
<dbReference type="Pfam" id="PF21981">
    <property type="entry name" value="RecX_HTH3"/>
    <property type="match status" value="1"/>
</dbReference>
<evidence type="ECO:0000259" key="6">
    <source>
        <dbReference type="Pfam" id="PF21981"/>
    </source>
</evidence>
<dbReference type="InterPro" id="IPR053924">
    <property type="entry name" value="RecX_HTH_2nd"/>
</dbReference>
<reference evidence="7" key="1">
    <citation type="submission" date="2018-05" db="EMBL/GenBank/DDBJ databases">
        <authorList>
            <person name="Lanie J.A."/>
            <person name="Ng W.-L."/>
            <person name="Kazmierczak K.M."/>
            <person name="Andrzejewski T.M."/>
            <person name="Davidsen T.M."/>
            <person name="Wayne K.J."/>
            <person name="Tettelin H."/>
            <person name="Glass J.I."/>
            <person name="Rusch D."/>
            <person name="Podicherti R."/>
            <person name="Tsui H.-C.T."/>
            <person name="Winkler M.E."/>
        </authorList>
    </citation>
    <scope>NUCLEOTIDE SEQUENCE</scope>
</reference>
<dbReference type="InterPro" id="IPR053925">
    <property type="entry name" value="RecX_HTH_3rd"/>
</dbReference>
<feature type="domain" description="RecX second three-helical" evidence="5">
    <location>
        <begin position="39"/>
        <end position="79"/>
    </location>
</feature>
<dbReference type="GO" id="GO:0005737">
    <property type="term" value="C:cytoplasm"/>
    <property type="evidence" value="ECO:0007669"/>
    <property type="project" value="UniProtKB-SubCell"/>
</dbReference>
<dbReference type="PANTHER" id="PTHR33602">
    <property type="entry name" value="REGULATORY PROTEIN RECX FAMILY PROTEIN"/>
    <property type="match status" value="1"/>
</dbReference>
<evidence type="ECO:0000256" key="4">
    <source>
        <dbReference type="ARBA" id="ARBA00022490"/>
    </source>
</evidence>
<keyword evidence="4" id="KW-0963">Cytoplasm</keyword>
<dbReference type="GO" id="GO:0006282">
    <property type="term" value="P:regulation of DNA repair"/>
    <property type="evidence" value="ECO:0007669"/>
    <property type="project" value="InterPro"/>
</dbReference>
<evidence type="ECO:0000256" key="1">
    <source>
        <dbReference type="ARBA" id="ARBA00004496"/>
    </source>
</evidence>
<gene>
    <name evidence="7" type="ORF">METZ01_LOCUS184842</name>
</gene>
<dbReference type="InterPro" id="IPR003783">
    <property type="entry name" value="Regulatory_RecX"/>
</dbReference>